<keyword evidence="1" id="KW-1133">Transmembrane helix</keyword>
<keyword evidence="1" id="KW-0812">Transmembrane</keyword>
<organism evidence="2 3">
    <name type="scientific">Acinetobacter thutiue</name>
    <dbReference type="NCBI Taxonomy" id="2998078"/>
    <lineage>
        <taxon>Bacteria</taxon>
        <taxon>Pseudomonadati</taxon>
        <taxon>Pseudomonadota</taxon>
        <taxon>Gammaproteobacteria</taxon>
        <taxon>Moraxellales</taxon>
        <taxon>Moraxellaceae</taxon>
        <taxon>Acinetobacter</taxon>
    </lineage>
</organism>
<evidence type="ECO:0000313" key="3">
    <source>
        <dbReference type="Proteomes" id="UP001168524"/>
    </source>
</evidence>
<dbReference type="RefSeq" id="WP_267981701.1">
    <property type="nucleotide sequence ID" value="NZ_JAPQKF010000008.1"/>
</dbReference>
<keyword evidence="3" id="KW-1185">Reference proteome</keyword>
<evidence type="ECO:0000256" key="1">
    <source>
        <dbReference type="SAM" id="Phobius"/>
    </source>
</evidence>
<protein>
    <recommendedName>
        <fullName evidence="4">Lipoprotein</fullName>
    </recommendedName>
</protein>
<evidence type="ECO:0000313" key="2">
    <source>
        <dbReference type="EMBL" id="MDN0015415.1"/>
    </source>
</evidence>
<dbReference type="Proteomes" id="UP001168524">
    <property type="component" value="Unassembled WGS sequence"/>
</dbReference>
<accession>A0ABT7WRV1</accession>
<name>A0ABT7WRV1_9GAMM</name>
<evidence type="ECO:0008006" key="4">
    <source>
        <dbReference type="Google" id="ProtNLM"/>
    </source>
</evidence>
<dbReference type="EMBL" id="JAUDZE010000008">
    <property type="protein sequence ID" value="MDN0015415.1"/>
    <property type="molecule type" value="Genomic_DNA"/>
</dbReference>
<gene>
    <name evidence="2" type="ORF">QTA56_14415</name>
</gene>
<sequence length="49" mass="5630">MKAKHYLIGVYLVIALLFSFYLKGCSDTADRSYSYNFGKALAWPISMFK</sequence>
<proteinExistence type="predicted"/>
<reference evidence="2" key="1">
    <citation type="submission" date="2023-06" db="EMBL/GenBank/DDBJ databases">
        <title>Two novel species of Acinetobacter isolated from motorbike repairing workshop in Vietnam.</title>
        <authorList>
            <person name="Le N.T.T."/>
        </authorList>
    </citation>
    <scope>NUCLEOTIDE SEQUENCE</scope>
    <source>
        <strain evidence="2">VNH17</strain>
    </source>
</reference>
<feature type="transmembrane region" description="Helical" evidence="1">
    <location>
        <begin position="6"/>
        <end position="22"/>
    </location>
</feature>
<keyword evidence="1" id="KW-0472">Membrane</keyword>
<comment type="caution">
    <text evidence="2">The sequence shown here is derived from an EMBL/GenBank/DDBJ whole genome shotgun (WGS) entry which is preliminary data.</text>
</comment>